<feature type="transmembrane region" description="Helical" evidence="1">
    <location>
        <begin position="38"/>
        <end position="61"/>
    </location>
</feature>
<evidence type="ECO:0000256" key="1">
    <source>
        <dbReference type="SAM" id="Phobius"/>
    </source>
</evidence>
<organism evidence="2 3">
    <name type="scientific">Engystomops pustulosus</name>
    <name type="common">Tungara frog</name>
    <name type="synonym">Physalaemus pustulosus</name>
    <dbReference type="NCBI Taxonomy" id="76066"/>
    <lineage>
        <taxon>Eukaryota</taxon>
        <taxon>Metazoa</taxon>
        <taxon>Chordata</taxon>
        <taxon>Craniata</taxon>
        <taxon>Vertebrata</taxon>
        <taxon>Euteleostomi</taxon>
        <taxon>Amphibia</taxon>
        <taxon>Batrachia</taxon>
        <taxon>Anura</taxon>
        <taxon>Neobatrachia</taxon>
        <taxon>Hyloidea</taxon>
        <taxon>Leptodactylidae</taxon>
        <taxon>Leiuperinae</taxon>
        <taxon>Engystomops</taxon>
    </lineage>
</organism>
<keyword evidence="3" id="KW-1185">Reference proteome</keyword>
<gene>
    <name evidence="2" type="ORF">GDO81_020089</name>
</gene>
<proteinExistence type="predicted"/>
<sequence>MLLHLSLWMLHVQAGYNCIYCNTTGADSLTIMMCKYITLIIVRGLSMLSYITVTVFVWCVYNKNRNLKEFPRCFIARCLTPRSKGHSVDRDWSCCTGCL</sequence>
<keyword evidence="1" id="KW-0812">Transmembrane</keyword>
<accession>A0AAV6Z0U5</accession>
<reference evidence="2" key="1">
    <citation type="thesis" date="2020" institute="ProQuest LLC" country="789 East Eisenhower Parkway, Ann Arbor, MI, USA">
        <title>Comparative Genomics and Chromosome Evolution.</title>
        <authorList>
            <person name="Mudd A.B."/>
        </authorList>
    </citation>
    <scope>NUCLEOTIDE SEQUENCE</scope>
    <source>
        <strain evidence="2">237g6f4</strain>
        <tissue evidence="2">Blood</tissue>
    </source>
</reference>
<protein>
    <recommendedName>
        <fullName evidence="4">Secreted protein</fullName>
    </recommendedName>
</protein>
<dbReference type="AlphaFoldDB" id="A0AAV6Z0U5"/>
<evidence type="ECO:0000313" key="3">
    <source>
        <dbReference type="Proteomes" id="UP000824782"/>
    </source>
</evidence>
<keyword evidence="1" id="KW-0472">Membrane</keyword>
<evidence type="ECO:0000313" key="2">
    <source>
        <dbReference type="EMBL" id="KAG8539946.1"/>
    </source>
</evidence>
<keyword evidence="1" id="KW-1133">Transmembrane helix</keyword>
<comment type="caution">
    <text evidence="2">The sequence shown here is derived from an EMBL/GenBank/DDBJ whole genome shotgun (WGS) entry which is preliminary data.</text>
</comment>
<evidence type="ECO:0008006" key="4">
    <source>
        <dbReference type="Google" id="ProtNLM"/>
    </source>
</evidence>
<dbReference type="Proteomes" id="UP000824782">
    <property type="component" value="Unassembled WGS sequence"/>
</dbReference>
<name>A0AAV6Z0U5_ENGPU</name>
<dbReference type="EMBL" id="WNYA01012248">
    <property type="protein sequence ID" value="KAG8539946.1"/>
    <property type="molecule type" value="Genomic_DNA"/>
</dbReference>